<dbReference type="PRINTS" id="PR00039">
    <property type="entry name" value="HTHLYSR"/>
</dbReference>
<evidence type="ECO:0000256" key="2">
    <source>
        <dbReference type="ARBA" id="ARBA00023015"/>
    </source>
</evidence>
<feature type="domain" description="HTH lysR-type" evidence="5">
    <location>
        <begin position="1"/>
        <end position="50"/>
    </location>
</feature>
<reference evidence="6 7" key="1">
    <citation type="journal article" date="2014" name="Genome Announc.">
        <title>Draft Genome Sequence of the Iron-Oxidizing, Acidophilic, and Halotolerant 'Thiobacillus prosperus' Type Strain DSM 5130.</title>
        <authorList>
            <person name="Ossandon F.J."/>
            <person name="Cardenas J.P."/>
            <person name="Corbett M."/>
            <person name="Quatrini R."/>
            <person name="Holmes D.S."/>
            <person name="Watkin E."/>
        </authorList>
    </citation>
    <scope>NUCLEOTIDE SEQUENCE [LARGE SCALE GENOMIC DNA]</scope>
    <source>
        <strain evidence="6 7">DSM 5130</strain>
    </source>
</reference>
<dbReference type="FunFam" id="1.10.10.10:FF:000001">
    <property type="entry name" value="LysR family transcriptional regulator"/>
    <property type="match status" value="1"/>
</dbReference>
<dbReference type="SUPFAM" id="SSF46785">
    <property type="entry name" value="Winged helix' DNA-binding domain"/>
    <property type="match status" value="1"/>
</dbReference>
<comment type="similarity">
    <text evidence="1">Belongs to the LysR transcriptional regulatory family.</text>
</comment>
<comment type="caution">
    <text evidence="6">The sequence shown here is derived from an EMBL/GenBank/DDBJ whole genome shotgun (WGS) entry which is preliminary data.</text>
</comment>
<evidence type="ECO:0000256" key="1">
    <source>
        <dbReference type="ARBA" id="ARBA00009437"/>
    </source>
</evidence>
<proteinExistence type="inferred from homology"/>
<keyword evidence="3" id="KW-0238">DNA-binding</keyword>
<dbReference type="InterPro" id="IPR036390">
    <property type="entry name" value="WH_DNA-bd_sf"/>
</dbReference>
<name>A0A1A6C5C3_9GAMM</name>
<dbReference type="PANTHER" id="PTHR30346">
    <property type="entry name" value="TRANSCRIPTIONAL DUAL REGULATOR HCAR-RELATED"/>
    <property type="match status" value="1"/>
</dbReference>
<organism evidence="6 7">
    <name type="scientific">Acidihalobacter prosperus</name>
    <dbReference type="NCBI Taxonomy" id="160660"/>
    <lineage>
        <taxon>Bacteria</taxon>
        <taxon>Pseudomonadati</taxon>
        <taxon>Pseudomonadota</taxon>
        <taxon>Gammaproteobacteria</taxon>
        <taxon>Chromatiales</taxon>
        <taxon>Ectothiorhodospiraceae</taxon>
        <taxon>Acidihalobacter</taxon>
    </lineage>
</organism>
<protein>
    <recommendedName>
        <fullName evidence="5">HTH lysR-type domain-containing protein</fullName>
    </recommendedName>
</protein>
<evidence type="ECO:0000256" key="3">
    <source>
        <dbReference type="ARBA" id="ARBA00023125"/>
    </source>
</evidence>
<dbReference type="Proteomes" id="UP000029273">
    <property type="component" value="Unassembled WGS sequence"/>
</dbReference>
<dbReference type="EMBL" id="JQSG02000002">
    <property type="protein sequence ID" value="OBS09771.1"/>
    <property type="molecule type" value="Genomic_DNA"/>
</dbReference>
<dbReference type="GO" id="GO:0032993">
    <property type="term" value="C:protein-DNA complex"/>
    <property type="evidence" value="ECO:0007669"/>
    <property type="project" value="TreeGrafter"/>
</dbReference>
<accession>A0A1A6C5C3</accession>
<dbReference type="GO" id="GO:0003700">
    <property type="term" value="F:DNA-binding transcription factor activity"/>
    <property type="evidence" value="ECO:0007669"/>
    <property type="project" value="InterPro"/>
</dbReference>
<dbReference type="STRING" id="160660.BJI67_05975"/>
<dbReference type="Pfam" id="PF00126">
    <property type="entry name" value="HTH_1"/>
    <property type="match status" value="1"/>
</dbReference>
<dbReference type="Gene3D" id="1.10.10.10">
    <property type="entry name" value="Winged helix-like DNA-binding domain superfamily/Winged helix DNA-binding domain"/>
    <property type="match status" value="1"/>
</dbReference>
<dbReference type="InterPro" id="IPR000847">
    <property type="entry name" value="LysR_HTH_N"/>
</dbReference>
<dbReference type="PANTHER" id="PTHR30346:SF28">
    <property type="entry name" value="HTH-TYPE TRANSCRIPTIONAL REGULATOR CYNR"/>
    <property type="match status" value="1"/>
</dbReference>
<keyword evidence="2" id="KW-0805">Transcription regulation</keyword>
<keyword evidence="7" id="KW-1185">Reference proteome</keyword>
<evidence type="ECO:0000256" key="4">
    <source>
        <dbReference type="ARBA" id="ARBA00023163"/>
    </source>
</evidence>
<dbReference type="AlphaFoldDB" id="A0A1A6C5C3"/>
<evidence type="ECO:0000313" key="6">
    <source>
        <dbReference type="EMBL" id="OBS09771.1"/>
    </source>
</evidence>
<keyword evidence="4" id="KW-0804">Transcription</keyword>
<dbReference type="PROSITE" id="PS50931">
    <property type="entry name" value="HTH_LYSR"/>
    <property type="match status" value="1"/>
</dbReference>
<evidence type="ECO:0000313" key="7">
    <source>
        <dbReference type="Proteomes" id="UP000029273"/>
    </source>
</evidence>
<dbReference type="GO" id="GO:0003677">
    <property type="term" value="F:DNA binding"/>
    <property type="evidence" value="ECO:0007669"/>
    <property type="project" value="UniProtKB-KW"/>
</dbReference>
<evidence type="ECO:0000259" key="5">
    <source>
        <dbReference type="PROSITE" id="PS50931"/>
    </source>
</evidence>
<dbReference type="InterPro" id="IPR036388">
    <property type="entry name" value="WH-like_DNA-bd_sf"/>
</dbReference>
<gene>
    <name evidence="6" type="ORF">Thpro_020821</name>
</gene>
<sequence length="88" mass="9818">MLAIAEVGHVGRATQRVHISQPALSQQLCKLERELGVALFTRHHRGVTPTEAGLVMLEHARRILDQVEEARQAIENFTRGDYESSEAS</sequence>